<dbReference type="InParanoid" id="A0A0Q2M7M7"/>
<evidence type="ECO:0000259" key="6">
    <source>
        <dbReference type="Pfam" id="PF18089"/>
    </source>
</evidence>
<feature type="domain" description="DAPG hydrolase PhiG" evidence="6">
    <location>
        <begin position="48"/>
        <end position="251"/>
    </location>
</feature>
<dbReference type="EMBL" id="LKHS01000027">
    <property type="protein sequence ID" value="KQH83874.1"/>
    <property type="molecule type" value="Genomic_DNA"/>
</dbReference>
<evidence type="ECO:0000256" key="1">
    <source>
        <dbReference type="ARBA" id="ARBA00001947"/>
    </source>
</evidence>
<proteinExistence type="inferred from homology"/>
<organism evidence="7 8">
    <name type="scientific">Vibrio furnissii</name>
    <dbReference type="NCBI Taxonomy" id="29494"/>
    <lineage>
        <taxon>Bacteria</taxon>
        <taxon>Pseudomonadati</taxon>
        <taxon>Pseudomonadota</taxon>
        <taxon>Gammaproteobacteria</taxon>
        <taxon>Vibrionales</taxon>
        <taxon>Vibrionaceae</taxon>
        <taxon>Vibrio</taxon>
    </lineage>
</organism>
<comment type="similarity">
    <text evidence="5">Belongs to the DAPG/phloretin hydrolase family.</text>
</comment>
<protein>
    <recommendedName>
        <fullName evidence="6">DAPG hydrolase PhiG domain-containing protein</fullName>
    </recommendedName>
</protein>
<keyword evidence="8" id="KW-1185">Reference proteome</keyword>
<evidence type="ECO:0000313" key="7">
    <source>
        <dbReference type="EMBL" id="KQH83874.1"/>
    </source>
</evidence>
<gene>
    <name evidence="7" type="ORF">AMR76_20710</name>
</gene>
<dbReference type="AlphaFoldDB" id="A0A0Q2M7M7"/>
<reference evidence="7 8" key="1">
    <citation type="submission" date="2015-08" db="EMBL/GenBank/DDBJ databases">
        <title>Antibacterial properties of a collection of Vibrionaceae strains.</title>
        <authorList>
            <person name="Giubergia S."/>
        </authorList>
    </citation>
    <scope>NUCLEOTIDE SEQUENCE [LARGE SCALE GENOMIC DNA]</scope>
    <source>
        <strain evidence="7 8">S0821</strain>
    </source>
</reference>
<keyword evidence="3" id="KW-0378">Hydrolase</keyword>
<comment type="caution">
    <text evidence="7">The sequence shown here is derived from an EMBL/GenBank/DDBJ whole genome shotgun (WGS) entry which is preliminary data.</text>
</comment>
<accession>A0A0Q2M7M7</accession>
<dbReference type="RefSeq" id="WP_055467064.1">
    <property type="nucleotide sequence ID" value="NZ_CAWQRI010000056.1"/>
</dbReference>
<dbReference type="InterPro" id="IPR041526">
    <property type="entry name" value="DAPG_hydrolase"/>
</dbReference>
<evidence type="ECO:0000256" key="4">
    <source>
        <dbReference type="ARBA" id="ARBA00022833"/>
    </source>
</evidence>
<evidence type="ECO:0000256" key="5">
    <source>
        <dbReference type="ARBA" id="ARBA00023459"/>
    </source>
</evidence>
<comment type="cofactor">
    <cofactor evidence="1">
        <name>Zn(2+)</name>
        <dbReference type="ChEBI" id="CHEBI:29105"/>
    </cofactor>
</comment>
<evidence type="ECO:0000313" key="8">
    <source>
        <dbReference type="Proteomes" id="UP000051221"/>
    </source>
</evidence>
<evidence type="ECO:0000256" key="3">
    <source>
        <dbReference type="ARBA" id="ARBA00022801"/>
    </source>
</evidence>
<dbReference type="GO" id="GO:0016787">
    <property type="term" value="F:hydrolase activity"/>
    <property type="evidence" value="ECO:0007669"/>
    <property type="project" value="UniProtKB-KW"/>
</dbReference>
<dbReference type="Pfam" id="PF18089">
    <property type="entry name" value="DAPG_hydrolase"/>
    <property type="match status" value="1"/>
</dbReference>
<dbReference type="GO" id="GO:0046872">
    <property type="term" value="F:metal ion binding"/>
    <property type="evidence" value="ECO:0007669"/>
    <property type="project" value="UniProtKB-KW"/>
</dbReference>
<keyword evidence="4" id="KW-0862">Zinc</keyword>
<name>A0A0Q2M7M7_VIBFU</name>
<dbReference type="Proteomes" id="UP000051221">
    <property type="component" value="Unassembled WGS sequence"/>
</dbReference>
<evidence type="ECO:0000256" key="2">
    <source>
        <dbReference type="ARBA" id="ARBA00022723"/>
    </source>
</evidence>
<keyword evidence="2" id="KW-0479">Metal-binding</keyword>
<sequence>MSQLKELSPEEMQESYSKYFFMTMAEQPQDLLDEIKKGPMDSRNALPIEARNELCKPGYLASEVGYCSMPDGTAYASNITLMPNVSKEMFEWWFVWHGLNPLRYKIWDPDDHFGLVTDKVEQLTNPDIPIKERIWGVTHRVNEDIGLGAEELAIHFQSPEEMGFDVALMEQHGVSIICANLNDTMMCHTFRNKGTGIELRSRFWFGYNIENKKVVRKIPQDVVIPLDAAKGLTFHNVKEYSNLAKILPLVYLEEKDKFN</sequence>